<dbReference type="PANTHER" id="PTHR43876">
    <property type="entry name" value="UBIQUINONE BIOSYNTHESIS MONOOXYGENASE COQ6, MITOCHONDRIAL"/>
    <property type="match status" value="1"/>
</dbReference>
<dbReference type="RefSeq" id="WP_400882760.1">
    <property type="nucleotide sequence ID" value="NZ_JBIWXY010000002.1"/>
</dbReference>
<dbReference type="InterPro" id="IPR018168">
    <property type="entry name" value="Ubi_Hdrlase_CS"/>
</dbReference>
<evidence type="ECO:0000256" key="5">
    <source>
        <dbReference type="ARBA" id="ARBA00022827"/>
    </source>
</evidence>
<evidence type="ECO:0000256" key="3">
    <source>
        <dbReference type="ARBA" id="ARBA00005349"/>
    </source>
</evidence>
<keyword evidence="6" id="KW-0560">Oxidoreductase</keyword>
<comment type="cofactor">
    <cofactor evidence="1">
        <name>FAD</name>
        <dbReference type="ChEBI" id="CHEBI:57692"/>
    </cofactor>
</comment>
<dbReference type="PRINTS" id="PR00420">
    <property type="entry name" value="RNGMNOXGNASE"/>
</dbReference>
<dbReference type="Proteomes" id="UP001617669">
    <property type="component" value="Unassembled WGS sequence"/>
</dbReference>
<dbReference type="Gene3D" id="3.50.50.60">
    <property type="entry name" value="FAD/NAD(P)-binding domain"/>
    <property type="match status" value="2"/>
</dbReference>
<evidence type="ECO:0000256" key="4">
    <source>
        <dbReference type="ARBA" id="ARBA00022630"/>
    </source>
</evidence>
<reference evidence="9 10" key="1">
    <citation type="submission" date="2024-11" db="EMBL/GenBank/DDBJ databases">
        <authorList>
            <person name="Kaparullina E.N."/>
            <person name="Delegan Y.A."/>
            <person name="Doronina N.V."/>
        </authorList>
    </citation>
    <scope>NUCLEOTIDE SEQUENCE [LARGE SCALE GENOMIC DNA]</scope>
    <source>
        <strain evidence="9 10">7sh_L</strain>
    </source>
</reference>
<sequence>MMTETTAVDLFIVGGGMVGSALAARLAPSGMRIAVLESYAPAPFDATSAPDLRVSALSPASITFLEQVEAWSNIAAMRTTPFQRMQVWENHQAQGTLFDAAEVDAPYLGHIVENRLVQLACLETLSRYDNITLLCPDEISQIHYQPTGSRIYLKSGQVFQATLLIGADGANSAVRKAAGIALDSQQYPMHALVATVSIQGGARDITWQRFTPDGPQSLLPLPGDYASLIWYHRPSEVRRLLALQDEALLDAFRQQFPAALPEITGLIHRGSFALTRSHAQQYAREGVVLIGDAAHTIHPLAGQGVNLGFQDAAVLSEILLQTWQEGSDIAALARLQVYERQRKLANHVMQRAMDAFSYGFSNEIAPLRLLRNLGLRLANHPGLVKREVIRYALGLTPSSPLKHLVQRS</sequence>
<evidence type="ECO:0000313" key="9">
    <source>
        <dbReference type="EMBL" id="MFJ5446794.1"/>
    </source>
</evidence>
<feature type="domain" description="FAD-binding" evidence="8">
    <location>
        <begin position="8"/>
        <end position="345"/>
    </location>
</feature>
<evidence type="ECO:0000256" key="1">
    <source>
        <dbReference type="ARBA" id="ARBA00001974"/>
    </source>
</evidence>
<gene>
    <name evidence="9" type="ORF">ACIKP9_11190</name>
</gene>
<evidence type="ECO:0000256" key="2">
    <source>
        <dbReference type="ARBA" id="ARBA00004749"/>
    </source>
</evidence>
<dbReference type="InterPro" id="IPR002938">
    <property type="entry name" value="FAD-bd"/>
</dbReference>
<dbReference type="PANTHER" id="PTHR43876:SF10">
    <property type="entry name" value="3-DEMETHOXYUBIQUINOL 3-HYDROXYLASE"/>
    <property type="match status" value="1"/>
</dbReference>
<proteinExistence type="inferred from homology"/>
<dbReference type="PROSITE" id="PS01304">
    <property type="entry name" value="UBIH"/>
    <property type="match status" value="1"/>
</dbReference>
<keyword evidence="9" id="KW-0830">Ubiquinone</keyword>
<keyword evidence="7" id="KW-0503">Monooxygenase</keyword>
<dbReference type="InterPro" id="IPR036188">
    <property type="entry name" value="FAD/NAD-bd_sf"/>
</dbReference>
<name>A0ABW8GND3_9PROT</name>
<comment type="similarity">
    <text evidence="3">Belongs to the UbiH/COQ6 family.</text>
</comment>
<evidence type="ECO:0000313" key="10">
    <source>
        <dbReference type="Proteomes" id="UP001617669"/>
    </source>
</evidence>
<evidence type="ECO:0000256" key="7">
    <source>
        <dbReference type="ARBA" id="ARBA00023033"/>
    </source>
</evidence>
<dbReference type="EMBL" id="JBIWXY010000002">
    <property type="protein sequence ID" value="MFJ5446794.1"/>
    <property type="molecule type" value="Genomic_DNA"/>
</dbReference>
<accession>A0ABW8GND3</accession>
<evidence type="ECO:0000259" key="8">
    <source>
        <dbReference type="Pfam" id="PF01494"/>
    </source>
</evidence>
<dbReference type="NCBIfam" id="TIGR01988">
    <property type="entry name" value="Ubi-OHases"/>
    <property type="match status" value="1"/>
</dbReference>
<keyword evidence="4" id="KW-0285">Flavoprotein</keyword>
<organism evidence="9 10">
    <name type="scientific">Methylobacillus methanolivorans</name>
    <dbReference type="NCBI Taxonomy" id="1848927"/>
    <lineage>
        <taxon>Bacteria</taxon>
        <taxon>Pseudomonadati</taxon>
        <taxon>Pseudomonadota</taxon>
        <taxon>Betaproteobacteria</taxon>
        <taxon>Nitrosomonadales</taxon>
        <taxon>Methylophilaceae</taxon>
        <taxon>Methylobacillus</taxon>
    </lineage>
</organism>
<comment type="pathway">
    <text evidence="2">Cofactor biosynthesis; ubiquinone biosynthesis.</text>
</comment>
<dbReference type="SUPFAM" id="SSF51905">
    <property type="entry name" value="FAD/NAD(P)-binding domain"/>
    <property type="match status" value="1"/>
</dbReference>
<keyword evidence="5" id="KW-0274">FAD</keyword>
<comment type="caution">
    <text evidence="9">The sequence shown here is derived from an EMBL/GenBank/DDBJ whole genome shotgun (WGS) entry which is preliminary data.</text>
</comment>
<evidence type="ECO:0000256" key="6">
    <source>
        <dbReference type="ARBA" id="ARBA00023002"/>
    </source>
</evidence>
<dbReference type="InterPro" id="IPR051205">
    <property type="entry name" value="UbiH/COQ6_monooxygenase"/>
</dbReference>
<dbReference type="Pfam" id="PF01494">
    <property type="entry name" value="FAD_binding_3"/>
    <property type="match status" value="1"/>
</dbReference>
<keyword evidence="10" id="KW-1185">Reference proteome</keyword>
<protein>
    <submittedName>
        <fullName evidence="9">UbiH/UbiF/VisC/COQ6 family ubiquinone biosynthesis hydroxylase</fullName>
    </submittedName>
</protein>
<dbReference type="InterPro" id="IPR010971">
    <property type="entry name" value="UbiH/COQ6"/>
</dbReference>